<dbReference type="Proteomes" id="UP000095039">
    <property type="component" value="Unassembled WGS sequence"/>
</dbReference>
<proteinExistence type="predicted"/>
<evidence type="ECO:0000313" key="1">
    <source>
        <dbReference type="EMBL" id="OEE61857.1"/>
    </source>
</evidence>
<comment type="caution">
    <text evidence="1">The sequence shown here is derived from an EMBL/GenBank/DDBJ whole genome shotgun (WGS) entry which is preliminary data.</text>
</comment>
<keyword evidence="2" id="KW-1185">Reference proteome</keyword>
<reference evidence="1 2" key="1">
    <citation type="journal article" date="2012" name="Science">
        <title>Ecological populations of bacteria act as socially cohesive units of antibiotic production and resistance.</title>
        <authorList>
            <person name="Cordero O.X."/>
            <person name="Wildschutte H."/>
            <person name="Kirkup B."/>
            <person name="Proehl S."/>
            <person name="Ngo L."/>
            <person name="Hussain F."/>
            <person name="Le Roux F."/>
            <person name="Mincer T."/>
            <person name="Polz M.F."/>
        </authorList>
    </citation>
    <scope>NUCLEOTIDE SEQUENCE [LARGE SCALE GENOMIC DNA]</scope>
    <source>
        <strain evidence="1 2">FF-454</strain>
    </source>
</reference>
<dbReference type="AlphaFoldDB" id="A0A1E5C8T0"/>
<accession>A0A1E5C8T0</accession>
<sequence length="117" mass="13287">MEQQDFETLVKALCEKTSLPEALEVLKACDDAEVAEAASSMTGQFSLAETESGVNRVYHVFTELNDEGKEEEYVEHVMNVGDDVIVFVAWFFYTQFEIKNRDTYAAAGRTYKQPKRS</sequence>
<protein>
    <submittedName>
        <fullName evidence="1">Uncharacterized protein</fullName>
    </submittedName>
</protein>
<organism evidence="1 2">
    <name type="scientific">Enterovibrio norvegicus FF-454</name>
    <dbReference type="NCBI Taxonomy" id="1185651"/>
    <lineage>
        <taxon>Bacteria</taxon>
        <taxon>Pseudomonadati</taxon>
        <taxon>Pseudomonadota</taxon>
        <taxon>Gammaproteobacteria</taxon>
        <taxon>Vibrionales</taxon>
        <taxon>Vibrionaceae</taxon>
        <taxon>Enterovibrio</taxon>
    </lineage>
</organism>
<dbReference type="RefSeq" id="WP_016960468.1">
    <property type="nucleotide sequence ID" value="NZ_AJWN02000043.1"/>
</dbReference>
<dbReference type="EMBL" id="AJWN02000043">
    <property type="protein sequence ID" value="OEE61857.1"/>
    <property type="molecule type" value="Genomic_DNA"/>
</dbReference>
<evidence type="ECO:0000313" key="2">
    <source>
        <dbReference type="Proteomes" id="UP000095039"/>
    </source>
</evidence>
<name>A0A1E5C8T0_9GAMM</name>
<gene>
    <name evidence="1" type="ORF">A1OK_08865</name>
</gene>